<dbReference type="InterPro" id="IPR016181">
    <property type="entry name" value="Acyl_CoA_acyltransferase"/>
</dbReference>
<dbReference type="Proteomes" id="UP000220034">
    <property type="component" value="Unassembled WGS sequence"/>
</dbReference>
<dbReference type="Gene3D" id="3.40.630.30">
    <property type="match status" value="1"/>
</dbReference>
<evidence type="ECO:0000256" key="2">
    <source>
        <dbReference type="ARBA" id="ARBA00023315"/>
    </source>
</evidence>
<proteinExistence type="predicted"/>
<dbReference type="PROSITE" id="PS51186">
    <property type="entry name" value="GNAT"/>
    <property type="match status" value="1"/>
</dbReference>
<organism evidence="4 5">
    <name type="scientific">Pontivivens marinum</name>
    <dbReference type="NCBI Taxonomy" id="1690039"/>
    <lineage>
        <taxon>Bacteria</taxon>
        <taxon>Pseudomonadati</taxon>
        <taxon>Pseudomonadota</taxon>
        <taxon>Alphaproteobacteria</taxon>
        <taxon>Rhodobacterales</taxon>
        <taxon>Paracoccaceae</taxon>
        <taxon>Pontivivens</taxon>
    </lineage>
</organism>
<reference evidence="5" key="1">
    <citation type="submission" date="2017-09" db="EMBL/GenBank/DDBJ databases">
        <authorList>
            <person name="Varghese N."/>
            <person name="Submissions S."/>
        </authorList>
    </citation>
    <scope>NUCLEOTIDE SEQUENCE [LARGE SCALE GENOMIC DNA]</scope>
    <source>
        <strain evidence="5">C7</strain>
    </source>
</reference>
<dbReference type="AlphaFoldDB" id="A0A2C9CSD1"/>
<evidence type="ECO:0000313" key="5">
    <source>
        <dbReference type="Proteomes" id="UP000220034"/>
    </source>
</evidence>
<dbReference type="InterPro" id="IPR000182">
    <property type="entry name" value="GNAT_dom"/>
</dbReference>
<feature type="domain" description="N-acetyltransferase" evidence="3">
    <location>
        <begin position="1"/>
        <end position="150"/>
    </location>
</feature>
<accession>A0A2C9CSD1</accession>
<keyword evidence="5" id="KW-1185">Reference proteome</keyword>
<gene>
    <name evidence="4" type="ORF">SAMN06273572_103150</name>
</gene>
<dbReference type="GO" id="GO:0016747">
    <property type="term" value="F:acyltransferase activity, transferring groups other than amino-acyl groups"/>
    <property type="evidence" value="ECO:0007669"/>
    <property type="project" value="InterPro"/>
</dbReference>
<keyword evidence="2" id="KW-0012">Acyltransferase</keyword>
<dbReference type="SUPFAM" id="SSF55729">
    <property type="entry name" value="Acyl-CoA N-acyltransferases (Nat)"/>
    <property type="match status" value="1"/>
</dbReference>
<name>A0A2C9CSD1_9RHOB</name>
<dbReference type="PANTHER" id="PTHR43877:SF5">
    <property type="entry name" value="BLL8307 PROTEIN"/>
    <property type="match status" value="1"/>
</dbReference>
<evidence type="ECO:0000256" key="1">
    <source>
        <dbReference type="ARBA" id="ARBA00022679"/>
    </source>
</evidence>
<keyword evidence="1 4" id="KW-0808">Transferase</keyword>
<dbReference type="Pfam" id="PF00583">
    <property type="entry name" value="Acetyltransf_1"/>
    <property type="match status" value="1"/>
</dbReference>
<sequence>MNICQADPTTPEAVAVLQQSWNLLDAMFPPEERFRLDLGSLTAPHVTFFLARDGEQVTGCAAFAHQGDGWGELKSMFVTEGARGSGAATGLLNAVQDCAMAKGCNLLRLETGVGLDAAHRFYAREGFIRIGPFGTYPDAPSSVFMEKNLARDSDDAAAAGRYVMTNDVKG</sequence>
<dbReference type="RefSeq" id="WP_097929683.1">
    <property type="nucleotide sequence ID" value="NZ_OCTN01000003.1"/>
</dbReference>
<evidence type="ECO:0000259" key="3">
    <source>
        <dbReference type="PROSITE" id="PS51186"/>
    </source>
</evidence>
<dbReference type="InterPro" id="IPR050832">
    <property type="entry name" value="Bact_Acetyltransf"/>
</dbReference>
<dbReference type="PANTHER" id="PTHR43877">
    <property type="entry name" value="AMINOALKYLPHOSPHONATE N-ACETYLTRANSFERASE-RELATED-RELATED"/>
    <property type="match status" value="1"/>
</dbReference>
<evidence type="ECO:0000313" key="4">
    <source>
        <dbReference type="EMBL" id="SOH94123.1"/>
    </source>
</evidence>
<dbReference type="CDD" id="cd04301">
    <property type="entry name" value="NAT_SF"/>
    <property type="match status" value="1"/>
</dbReference>
<protein>
    <submittedName>
        <fullName evidence="4">Putative acetyltransferase</fullName>
    </submittedName>
</protein>
<dbReference type="EMBL" id="OCTN01000003">
    <property type="protein sequence ID" value="SOH94123.1"/>
    <property type="molecule type" value="Genomic_DNA"/>
</dbReference>
<dbReference type="OrthoDB" id="9803233at2"/>